<evidence type="ECO:0000259" key="3">
    <source>
        <dbReference type="Pfam" id="PF25583"/>
    </source>
</evidence>
<evidence type="ECO:0000259" key="2">
    <source>
        <dbReference type="Pfam" id="PF19187"/>
    </source>
</evidence>
<proteinExistence type="predicted"/>
<feature type="domain" description="WCX" evidence="3">
    <location>
        <begin position="247"/>
        <end position="321"/>
    </location>
</feature>
<dbReference type="Pfam" id="PF19187">
    <property type="entry name" value="HTH_PafC"/>
    <property type="match status" value="1"/>
</dbReference>
<sequence>MSPSSDQVARLLSLVPYLQRRPGVRVQEVAAEFGITPVQLRKDLAVLYMCGLPGLLPGDLIEIDMEAVDGEGVIHLTNAEFLAQPLRLTPDEVLPLILGLQTLREIAGAEAQASIDSALAKLLAVAGESAGLAKRIRIGVRAADQPVREAIAAALGAGVRLRLTYDSASRGRTTRRLVDPHSLRMRDGFAYLEAWSDAPEGSDDQVGGWRSFRLDRIAEAELTAEPAQDHRDEPEPPDGWLDRLNRAEEVTLDLAAPATWVAEYYPIVDSRPLTGGGLRIRLRVADPAWFRALLLRLGPEARVVEPVEAAESARDEAGAALALYDQLFTEA</sequence>
<dbReference type="Proteomes" id="UP001442841">
    <property type="component" value="Chromosome"/>
</dbReference>
<feature type="domain" description="PafC HTH" evidence="2">
    <location>
        <begin position="6"/>
        <end position="123"/>
    </location>
</feature>
<dbReference type="PANTHER" id="PTHR34580:SF1">
    <property type="entry name" value="PROTEIN PAFC"/>
    <property type="match status" value="1"/>
</dbReference>
<dbReference type="InterPro" id="IPR057727">
    <property type="entry name" value="WCX_dom"/>
</dbReference>
<dbReference type="Pfam" id="PF25583">
    <property type="entry name" value="WCX"/>
    <property type="match status" value="1"/>
</dbReference>
<dbReference type="InterPro" id="IPR051534">
    <property type="entry name" value="CBASS_pafABC_assoc_protein"/>
</dbReference>
<evidence type="ECO:0000313" key="5">
    <source>
        <dbReference type="Proteomes" id="UP001442841"/>
    </source>
</evidence>
<dbReference type="PROSITE" id="PS52050">
    <property type="entry name" value="WYL"/>
    <property type="match status" value="1"/>
</dbReference>
<dbReference type="PIRSF" id="PIRSF016838">
    <property type="entry name" value="PafC"/>
    <property type="match status" value="1"/>
</dbReference>
<evidence type="ECO:0000313" key="4">
    <source>
        <dbReference type="EMBL" id="XAN08013.1"/>
    </source>
</evidence>
<feature type="domain" description="WYL" evidence="1">
    <location>
        <begin position="149"/>
        <end position="221"/>
    </location>
</feature>
<reference evidence="4 5" key="1">
    <citation type="submission" date="2024-04" db="EMBL/GenBank/DDBJ databases">
        <title>Isolation of an actinomycete strain from pig manure.</title>
        <authorList>
            <person name="Gong T."/>
            <person name="Yu Z."/>
            <person name="An M."/>
            <person name="Wei C."/>
            <person name="Yang W."/>
            <person name="Liu L."/>
        </authorList>
    </citation>
    <scope>NUCLEOTIDE SEQUENCE [LARGE SCALE GENOMIC DNA]</scope>
    <source>
        <strain evidence="4 5">ZF39</strain>
    </source>
</reference>
<dbReference type="InterPro" id="IPR028349">
    <property type="entry name" value="PafC-like"/>
</dbReference>
<accession>A0ABZ3FTB0</accession>
<dbReference type="InterPro" id="IPR043839">
    <property type="entry name" value="PafC_HTH"/>
</dbReference>
<protein>
    <submittedName>
        <fullName evidence="4">WYL domain-containing protein</fullName>
    </submittedName>
</protein>
<name>A0ABZ3FTB0_9ACTN</name>
<evidence type="ECO:0000259" key="1">
    <source>
        <dbReference type="Pfam" id="PF13280"/>
    </source>
</evidence>
<dbReference type="Pfam" id="PF13280">
    <property type="entry name" value="WYL"/>
    <property type="match status" value="1"/>
</dbReference>
<gene>
    <name evidence="4" type="ORF">AADG42_12100</name>
</gene>
<dbReference type="InterPro" id="IPR026881">
    <property type="entry name" value="WYL_dom"/>
</dbReference>
<dbReference type="RefSeq" id="WP_425309469.1">
    <property type="nucleotide sequence ID" value="NZ_CP154795.1"/>
</dbReference>
<dbReference type="EMBL" id="CP154795">
    <property type="protein sequence ID" value="XAN08013.1"/>
    <property type="molecule type" value="Genomic_DNA"/>
</dbReference>
<keyword evidence="5" id="KW-1185">Reference proteome</keyword>
<organism evidence="4 5">
    <name type="scientific">Ammonicoccus fulvus</name>
    <dbReference type="NCBI Taxonomy" id="3138240"/>
    <lineage>
        <taxon>Bacteria</taxon>
        <taxon>Bacillati</taxon>
        <taxon>Actinomycetota</taxon>
        <taxon>Actinomycetes</taxon>
        <taxon>Propionibacteriales</taxon>
        <taxon>Propionibacteriaceae</taxon>
        <taxon>Ammonicoccus</taxon>
    </lineage>
</organism>
<dbReference type="PANTHER" id="PTHR34580">
    <property type="match status" value="1"/>
</dbReference>